<comment type="caution">
    <text evidence="2">The sequence shown here is derived from an EMBL/GenBank/DDBJ whole genome shotgun (WGS) entry which is preliminary data.</text>
</comment>
<protein>
    <submittedName>
        <fullName evidence="2">Uncharacterized protein</fullName>
    </submittedName>
</protein>
<name>A0ABN9C4W8_9NEOB</name>
<sequence length="57" mass="6575">RTLPRKNNNLFSNTHQTEHVQSVFTQYVLSGDMRGALEEAEDQRSQDQTAFLHNAQD</sequence>
<feature type="compositionally biased region" description="Polar residues" evidence="1">
    <location>
        <begin position="46"/>
        <end position="57"/>
    </location>
</feature>
<organism evidence="2 3">
    <name type="scientific">Staurois parvus</name>
    <dbReference type="NCBI Taxonomy" id="386267"/>
    <lineage>
        <taxon>Eukaryota</taxon>
        <taxon>Metazoa</taxon>
        <taxon>Chordata</taxon>
        <taxon>Craniata</taxon>
        <taxon>Vertebrata</taxon>
        <taxon>Euteleostomi</taxon>
        <taxon>Amphibia</taxon>
        <taxon>Batrachia</taxon>
        <taxon>Anura</taxon>
        <taxon>Neobatrachia</taxon>
        <taxon>Ranoidea</taxon>
        <taxon>Ranidae</taxon>
        <taxon>Staurois</taxon>
    </lineage>
</organism>
<keyword evidence="3" id="KW-1185">Reference proteome</keyword>
<gene>
    <name evidence="2" type="ORF">SPARVUS_LOCUS4207953</name>
</gene>
<evidence type="ECO:0000256" key="1">
    <source>
        <dbReference type="SAM" id="MobiDB-lite"/>
    </source>
</evidence>
<dbReference type="Proteomes" id="UP001162483">
    <property type="component" value="Unassembled WGS sequence"/>
</dbReference>
<reference evidence="2" key="1">
    <citation type="submission" date="2023-05" db="EMBL/GenBank/DDBJ databases">
        <authorList>
            <person name="Stuckert A."/>
        </authorList>
    </citation>
    <scope>NUCLEOTIDE SEQUENCE</scope>
</reference>
<accession>A0ABN9C4W8</accession>
<proteinExistence type="predicted"/>
<feature type="non-terminal residue" evidence="2">
    <location>
        <position position="1"/>
    </location>
</feature>
<feature type="region of interest" description="Disordered" evidence="1">
    <location>
        <begin position="38"/>
        <end position="57"/>
    </location>
</feature>
<dbReference type="EMBL" id="CATNWA010007613">
    <property type="protein sequence ID" value="CAI9554401.1"/>
    <property type="molecule type" value="Genomic_DNA"/>
</dbReference>
<evidence type="ECO:0000313" key="2">
    <source>
        <dbReference type="EMBL" id="CAI9554401.1"/>
    </source>
</evidence>
<evidence type="ECO:0000313" key="3">
    <source>
        <dbReference type="Proteomes" id="UP001162483"/>
    </source>
</evidence>